<reference evidence="2 4" key="1">
    <citation type="submission" date="2016-05" db="EMBL/GenBank/DDBJ databases">
        <title>Draft genome sequence of Moraxella nonliquefaciens CCUG 348T.</title>
        <authorList>
            <person name="Salva-Serra F."/>
            <person name="Engstrom-Jakobsson H."/>
            <person name="Thorell K."/>
            <person name="Gonzales-Siles L."/>
            <person name="Karlsson R."/>
            <person name="Boulund F."/>
            <person name="Engstrand L."/>
            <person name="Kristiansson E."/>
            <person name="Moore E."/>
        </authorList>
    </citation>
    <scope>NUCLEOTIDE SEQUENCE [LARGE SCALE GENOMIC DNA]</scope>
    <source>
        <strain evidence="2 4">CCUG 348</strain>
    </source>
</reference>
<dbReference type="Proteomes" id="UP000594834">
    <property type="component" value="Chromosome"/>
</dbReference>
<name>A0A1B8QHP2_MORNO</name>
<accession>A0A1B8QHP2</accession>
<dbReference type="AlphaFoldDB" id="A0A1B8QHP2"/>
<evidence type="ECO:0000313" key="4">
    <source>
        <dbReference type="Proteomes" id="UP000092575"/>
    </source>
</evidence>
<dbReference type="InterPro" id="IPR032557">
    <property type="entry name" value="DUF4935"/>
</dbReference>
<dbReference type="EMBL" id="LXTW01000034">
    <property type="protein sequence ID" value="OBX82907.1"/>
    <property type="molecule type" value="Genomic_DNA"/>
</dbReference>
<proteinExistence type="predicted"/>
<gene>
    <name evidence="2" type="ORF">A7456_06505</name>
    <name evidence="3" type="ORF">I6G26_03130</name>
</gene>
<keyword evidence="5" id="KW-1185">Reference proteome</keyword>
<evidence type="ECO:0000313" key="2">
    <source>
        <dbReference type="EMBL" id="OBX82907.1"/>
    </source>
</evidence>
<dbReference type="Proteomes" id="UP000092575">
    <property type="component" value="Unassembled WGS sequence"/>
</dbReference>
<organism evidence="2 4">
    <name type="scientific">Moraxella nonliquefaciens</name>
    <dbReference type="NCBI Taxonomy" id="478"/>
    <lineage>
        <taxon>Bacteria</taxon>
        <taxon>Pseudomonadati</taxon>
        <taxon>Pseudomonadota</taxon>
        <taxon>Gammaproteobacteria</taxon>
        <taxon>Moraxellales</taxon>
        <taxon>Moraxellaceae</taxon>
        <taxon>Moraxella</taxon>
    </lineage>
</organism>
<evidence type="ECO:0000313" key="3">
    <source>
        <dbReference type="EMBL" id="QPT45023.1"/>
    </source>
</evidence>
<protein>
    <submittedName>
        <fullName evidence="3">DUF4935 domain-containing protein</fullName>
    </submittedName>
</protein>
<feature type="domain" description="DUF4935" evidence="1">
    <location>
        <begin position="3"/>
        <end position="168"/>
    </location>
</feature>
<dbReference type="RefSeq" id="WP_067010289.1">
    <property type="nucleotide sequence ID" value="NZ_CP065728.1"/>
</dbReference>
<evidence type="ECO:0000313" key="5">
    <source>
        <dbReference type="Proteomes" id="UP000594834"/>
    </source>
</evidence>
<dbReference type="STRING" id="478.A7456_06505"/>
<dbReference type="EMBL" id="CP065728">
    <property type="protein sequence ID" value="QPT45023.1"/>
    <property type="molecule type" value="Genomic_DNA"/>
</dbReference>
<evidence type="ECO:0000259" key="1">
    <source>
        <dbReference type="Pfam" id="PF16289"/>
    </source>
</evidence>
<reference evidence="3 5" key="2">
    <citation type="submission" date="2020-12" db="EMBL/GenBank/DDBJ databases">
        <title>FDA dAtabase for Regulatory Grade micrObial Sequences (FDA-ARGOS): Supporting development and validation of Infectious Disease Dx tests.</title>
        <authorList>
            <person name="Sproer C."/>
            <person name="Gronow S."/>
            <person name="Severitt S."/>
            <person name="Schroder I."/>
            <person name="Tallon L."/>
            <person name="Sadzewicz L."/>
            <person name="Zhao X."/>
            <person name="Boylan J."/>
            <person name="Ott S."/>
            <person name="Bowen H."/>
            <person name="Vavikolanu K."/>
            <person name="Mehta A."/>
            <person name="Aluvathingal J."/>
            <person name="Nadendla S."/>
            <person name="Lowell S."/>
            <person name="Myers T."/>
            <person name="Yan Y."/>
            <person name="Sichtig H."/>
        </authorList>
    </citation>
    <scope>NUCLEOTIDE SEQUENCE [LARGE SCALE GENOMIC DNA]</scope>
    <source>
        <strain evidence="3 5">FDAARGOS_869</strain>
    </source>
</reference>
<sequence length="378" mass="44268">MIVIFDTSVLSKIYHTHPFYKNLCELSQRGKIKIYIPYVVKREIETQRTQEVEEQYRKSIKELLELNKLTGGFGEINEISEKTKSMKDSLIEYSRSKNEAYFHDLRAITAEIDVEQTIKALEAYFLGNRPLTNPKNRNDIPDSFICQSIYTIADKNPESNIIVVASDKKIVNTFEKDVKFTIFKTLDGFFNFEYVKEMLKDIYEYPNTRYIIDFLIKDKRDDIRSNTLSSSDIDYKILYKQLKEFPYSNDDTAIISEILDDIDIDIDFNNPILVGENKIFFKVSVTGWVALEFYIDKPDFYATFDEELEVIDDVNDYVYLVRGEFEVVLTGLCSMEIDFSHTSLDEVNNDLKVLENWYDSNKLNIVYKVESLDTALFL</sequence>
<dbReference type="Pfam" id="PF16289">
    <property type="entry name" value="PIN_12"/>
    <property type="match status" value="1"/>
</dbReference>